<dbReference type="GO" id="GO:0001000">
    <property type="term" value="F:bacterial-type RNA polymerase core enzyme binding"/>
    <property type="evidence" value="ECO:0007669"/>
    <property type="project" value="InterPro"/>
</dbReference>
<dbReference type="HAMAP" id="MF_01483">
    <property type="entry name" value="RbpA"/>
    <property type="match status" value="1"/>
</dbReference>
<gene>
    <name evidence="1" type="ORF">UFOPK3516_00669</name>
</gene>
<organism evidence="1">
    <name type="scientific">freshwater metagenome</name>
    <dbReference type="NCBI Taxonomy" id="449393"/>
    <lineage>
        <taxon>unclassified sequences</taxon>
        <taxon>metagenomes</taxon>
        <taxon>ecological metagenomes</taxon>
    </lineage>
</organism>
<dbReference type="GO" id="GO:0045893">
    <property type="term" value="P:positive regulation of DNA-templated transcription"/>
    <property type="evidence" value="ECO:0007669"/>
    <property type="project" value="InterPro"/>
</dbReference>
<dbReference type="InterPro" id="IPR025182">
    <property type="entry name" value="RNApol-bd_RbpA"/>
</dbReference>
<protein>
    <submittedName>
        <fullName evidence="1">Unannotated protein</fullName>
    </submittedName>
</protein>
<dbReference type="EMBL" id="CAFBMB010000037">
    <property type="protein sequence ID" value="CAB4895641.1"/>
    <property type="molecule type" value="Genomic_DNA"/>
</dbReference>
<dbReference type="InterPro" id="IPR038638">
    <property type="entry name" value="RbpA_sf"/>
</dbReference>
<sequence>MRDQSLRGSSLNSRSLASDEGIEYSQRKRVVYDCPVCAKSFTLTFAHDAESPLDWSCPTCSAQAELSGAVRPQVSADNEEKALRTPFDMLLERRSREELEIILDERLAYLRSRRGKEKLGA</sequence>
<evidence type="ECO:0000313" key="1">
    <source>
        <dbReference type="EMBL" id="CAB4895641.1"/>
    </source>
</evidence>
<name>A0A6J7FJT8_9ZZZZ</name>
<reference evidence="1" key="1">
    <citation type="submission" date="2020-05" db="EMBL/GenBank/DDBJ databases">
        <authorList>
            <person name="Chiriac C."/>
            <person name="Salcher M."/>
            <person name="Ghai R."/>
            <person name="Kavagutti S V."/>
        </authorList>
    </citation>
    <scope>NUCLEOTIDE SEQUENCE</scope>
</reference>
<dbReference type="Pfam" id="PF13397">
    <property type="entry name" value="RbpA"/>
    <property type="match status" value="1"/>
</dbReference>
<accession>A0A6J7FJT8</accession>
<dbReference type="AlphaFoldDB" id="A0A6J7FJT8"/>
<dbReference type="Gene3D" id="2.20.28.270">
    <property type="entry name" value="RNA polymerase-binding protein A"/>
    <property type="match status" value="1"/>
</dbReference>
<proteinExistence type="inferred from homology"/>